<evidence type="ECO:0000313" key="9">
    <source>
        <dbReference type="EMBL" id="KAL0946761.1"/>
    </source>
</evidence>
<evidence type="ECO:0000256" key="1">
    <source>
        <dbReference type="ARBA" id="ARBA00004601"/>
    </source>
</evidence>
<feature type="compositionally biased region" description="Basic and acidic residues" evidence="7">
    <location>
        <begin position="1192"/>
        <end position="1201"/>
    </location>
</feature>
<dbReference type="Proteomes" id="UP001556367">
    <property type="component" value="Unassembled WGS sequence"/>
</dbReference>
<dbReference type="EMBL" id="JASNQZ010000015">
    <property type="protein sequence ID" value="KAL0946761.1"/>
    <property type="molecule type" value="Genomic_DNA"/>
</dbReference>
<feature type="domain" description="Vacuolar protein sorting-associated protein 54 C-terminal" evidence="8">
    <location>
        <begin position="749"/>
        <end position="880"/>
    </location>
</feature>
<comment type="caution">
    <text evidence="9">The sequence shown here is derived from an EMBL/GenBank/DDBJ whole genome shotgun (WGS) entry which is preliminary data.</text>
</comment>
<feature type="compositionally biased region" description="Polar residues" evidence="7">
    <location>
        <begin position="164"/>
        <end position="176"/>
    </location>
</feature>
<organism evidence="9 10">
    <name type="scientific">Hohenbuehelia grisea</name>
    <dbReference type="NCBI Taxonomy" id="104357"/>
    <lineage>
        <taxon>Eukaryota</taxon>
        <taxon>Fungi</taxon>
        <taxon>Dikarya</taxon>
        <taxon>Basidiomycota</taxon>
        <taxon>Agaricomycotina</taxon>
        <taxon>Agaricomycetes</taxon>
        <taxon>Agaricomycetidae</taxon>
        <taxon>Agaricales</taxon>
        <taxon>Pleurotineae</taxon>
        <taxon>Pleurotaceae</taxon>
        <taxon>Hohenbuehelia</taxon>
    </lineage>
</organism>
<keyword evidence="6" id="KW-0175">Coiled coil</keyword>
<feature type="compositionally biased region" description="Pro residues" evidence="7">
    <location>
        <begin position="1052"/>
        <end position="1075"/>
    </location>
</feature>
<comment type="subcellular location">
    <subcellularLocation>
        <location evidence="1">Golgi apparatus</location>
        <location evidence="1">trans-Golgi network</location>
    </subcellularLocation>
</comment>
<dbReference type="InterPro" id="IPR039745">
    <property type="entry name" value="Vps54"/>
</dbReference>
<name>A0ABR3ITY3_9AGAR</name>
<sequence length="1266" mass="136068">MSERSSSPSRAGSPVTAVPELATARPFRFTWDPASRKPGPESVSGTTEGRADYVTANPRLPFLNTSLTNLALGAMPQEWSSSKHGFHAISTVLNNPHKKQAPPKAHSSLPAVPPADLPRVRRKDFESYIRVIKPEWDRFERNTQLGREGAPQLDDPTTPRASLVSGSENTPRSSSLPNPPGRSIPPLDSVPPVFFRPNFNLGDPHTFRTVTEQGNSADWNSIDPSALAHSLPLLEKFSHYADTVEQHLVQEISQRSSSFFAALTNLNELQSESEECLDRIGKLRGMLRDVDEKCAKKGLGIVRKELRMRNLGKAKEGVKFVVGIVEMTGVARGLVSAGQWGEALNVIDNMDSLWRTQSASEGEQQVESSRVNGSSAVLESISESLSEEDEITGRKLPNTVPLSSLHAFSSLPEHLRVLTLEIATSLTTELVGILRMDLFERIKSSSDTSKKTLNQSLSDRIKPLLQGLIRTKGVKDGILAWRDVALGEIRNIISQHIPGYNLDEDEPKVEPGAKSELRPGLGNHLREMSHTEYFHLLQAIFKSLLNGVEGLQAQSAVTLEVLESINSLTRALDSSEIAGIQEELSDILSSASELSNTRAAIVIAPRSEQHASLELPDFLALFDESWGFVVKCEVICRRMIVGLRGVVVSQAKTFLQAFHQVRLSRSAKLVEDEQWNPSEVPPNLQHIADILVDSAVNDAAELRLTPGEATAPGSTNGVANAPSEGESLKSPRANGAASAASKHLRIEDRTYFTVSATAEVLVLLQDYIRLVLNLPTLTTDAMNRVIEFLKAFNSRTCQVVLGAGAMRSAGLKNITAKHLALASQSLSIMIALIPYVRETFRRYLSSKQAVMLVEFDKLKRDYQEHQNEIHAKLIAIMGDRLTAHIKSLQAVDWNVPKQGGGVNDYMEILIKETVTLHKVLSRYLAIPVVEYVMTQVFAAINHRLSEEYGKIELPHQEAKNRMLADARFLHQKLSALKNVGTPSTMLEVVITEKSIPRTGTTAPSTPTSAATLPSAGLTANQRLKGLLSGKGAPPPRPPTPTPPTATEKALPTPNPTPPPLVSAPTPISVPLPGSPSVPQRSSSLSLNGRLEQLMSARSVSQSASEASLPPTPPEKTGSGFRQVGSPRPDHPASRPQTPVPPGGGLPEGELPPIPAAEVADAQMQADTVTEDHASASPPEATDVNGDAQADARSARESHTDAESSPPRVTSPENGNAAGGDSGGDGTADSGGAPAVDGPEADVDSSAESKSNVASPPGPADAAASPA</sequence>
<feature type="region of interest" description="Disordered" evidence="7">
    <location>
        <begin position="1"/>
        <end position="49"/>
    </location>
</feature>
<evidence type="ECO:0000259" key="8">
    <source>
        <dbReference type="Pfam" id="PF07928"/>
    </source>
</evidence>
<evidence type="ECO:0000256" key="4">
    <source>
        <dbReference type="ARBA" id="ARBA00022927"/>
    </source>
</evidence>
<dbReference type="InterPro" id="IPR012501">
    <property type="entry name" value="Vps54_C"/>
</dbReference>
<feature type="compositionally biased region" description="Low complexity" evidence="7">
    <location>
        <begin position="1"/>
        <end position="14"/>
    </location>
</feature>
<reference evidence="10" key="1">
    <citation type="submission" date="2024-06" db="EMBL/GenBank/DDBJ databases">
        <title>Multi-omics analyses provide insights into the biosynthesis of the anticancer antibiotic pleurotin in Hohenbuehelia grisea.</title>
        <authorList>
            <person name="Weaver J.A."/>
            <person name="Alberti F."/>
        </authorList>
    </citation>
    <scope>NUCLEOTIDE SEQUENCE [LARGE SCALE GENOMIC DNA]</scope>
    <source>
        <strain evidence="10">T-177</strain>
    </source>
</reference>
<keyword evidence="4" id="KW-0653">Protein transport</keyword>
<feature type="compositionally biased region" description="Gly residues" evidence="7">
    <location>
        <begin position="1216"/>
        <end position="1225"/>
    </location>
</feature>
<gene>
    <name evidence="9" type="ORF">HGRIS_012937</name>
</gene>
<keyword evidence="10" id="KW-1185">Reference proteome</keyword>
<evidence type="ECO:0000256" key="3">
    <source>
        <dbReference type="ARBA" id="ARBA00022448"/>
    </source>
</evidence>
<evidence type="ECO:0000256" key="2">
    <source>
        <dbReference type="ARBA" id="ARBA00009150"/>
    </source>
</evidence>
<dbReference type="Gene3D" id="6.10.250.860">
    <property type="match status" value="1"/>
</dbReference>
<evidence type="ECO:0000256" key="5">
    <source>
        <dbReference type="ARBA" id="ARBA00023034"/>
    </source>
</evidence>
<keyword evidence="5" id="KW-0333">Golgi apparatus</keyword>
<feature type="compositionally biased region" description="Low complexity" evidence="7">
    <location>
        <begin position="1076"/>
        <end position="1085"/>
    </location>
</feature>
<dbReference type="PANTHER" id="PTHR12965">
    <property type="entry name" value="VACUOLAR PROTEIN SORTING 54"/>
    <property type="match status" value="1"/>
</dbReference>
<feature type="region of interest" description="Disordered" evidence="7">
    <location>
        <begin position="95"/>
        <end position="115"/>
    </location>
</feature>
<dbReference type="PANTHER" id="PTHR12965:SF0">
    <property type="entry name" value="VACUOLAR PROTEIN SORTING-ASSOCIATED PROTEIN 54"/>
    <property type="match status" value="1"/>
</dbReference>
<feature type="region of interest" description="Disordered" evidence="7">
    <location>
        <begin position="706"/>
        <end position="734"/>
    </location>
</feature>
<evidence type="ECO:0000256" key="6">
    <source>
        <dbReference type="ARBA" id="ARBA00023054"/>
    </source>
</evidence>
<feature type="region of interest" description="Disordered" evidence="7">
    <location>
        <begin position="1025"/>
        <end position="1266"/>
    </location>
</feature>
<feature type="region of interest" description="Disordered" evidence="7">
    <location>
        <begin position="146"/>
        <end position="189"/>
    </location>
</feature>
<feature type="compositionally biased region" description="Pro residues" evidence="7">
    <location>
        <begin position="1137"/>
        <end position="1154"/>
    </location>
</feature>
<feature type="compositionally biased region" description="Polar residues" evidence="7">
    <location>
        <begin position="1095"/>
        <end position="1105"/>
    </location>
</feature>
<dbReference type="Pfam" id="PF07928">
    <property type="entry name" value="Vps54"/>
    <property type="match status" value="1"/>
</dbReference>
<protein>
    <recommendedName>
        <fullName evidence="8">Vacuolar protein sorting-associated protein 54 C-terminal domain-containing protein</fullName>
    </recommendedName>
</protein>
<evidence type="ECO:0000313" key="10">
    <source>
        <dbReference type="Proteomes" id="UP001556367"/>
    </source>
</evidence>
<accession>A0ABR3ITY3</accession>
<feature type="compositionally biased region" description="Pro residues" evidence="7">
    <location>
        <begin position="1032"/>
        <end position="1043"/>
    </location>
</feature>
<comment type="similarity">
    <text evidence="2">Belongs to the VPS54 family.</text>
</comment>
<proteinExistence type="inferred from homology"/>
<keyword evidence="3" id="KW-0813">Transport</keyword>
<evidence type="ECO:0000256" key="7">
    <source>
        <dbReference type="SAM" id="MobiDB-lite"/>
    </source>
</evidence>